<protein>
    <recommendedName>
        <fullName evidence="1">Core Histone H2A/H2B/H3 domain-containing protein</fullName>
    </recommendedName>
</protein>
<comment type="caution">
    <text evidence="2">The sequence shown here is derived from an EMBL/GenBank/DDBJ whole genome shotgun (WGS) entry which is preliminary data.</text>
</comment>
<dbReference type="AlphaFoldDB" id="A0A8S1X074"/>
<dbReference type="GO" id="GO:0003677">
    <property type="term" value="F:DNA binding"/>
    <property type="evidence" value="ECO:0007669"/>
    <property type="project" value="InterPro"/>
</dbReference>
<dbReference type="GO" id="GO:0030527">
    <property type="term" value="F:structural constituent of chromatin"/>
    <property type="evidence" value="ECO:0007669"/>
    <property type="project" value="InterPro"/>
</dbReference>
<evidence type="ECO:0000259" key="1">
    <source>
        <dbReference type="Pfam" id="PF00125"/>
    </source>
</evidence>
<reference evidence="2" key="1">
    <citation type="submission" date="2021-01" db="EMBL/GenBank/DDBJ databases">
        <authorList>
            <consortium name="Genoscope - CEA"/>
            <person name="William W."/>
        </authorList>
    </citation>
    <scope>NUCLEOTIDE SEQUENCE</scope>
</reference>
<evidence type="ECO:0000313" key="3">
    <source>
        <dbReference type="Proteomes" id="UP000683925"/>
    </source>
</evidence>
<dbReference type="CDD" id="cd22910">
    <property type="entry name" value="HFD_H2B"/>
    <property type="match status" value="1"/>
</dbReference>
<dbReference type="InterPro" id="IPR007125">
    <property type="entry name" value="H2A/H2B/H3"/>
</dbReference>
<dbReference type="InterPro" id="IPR000558">
    <property type="entry name" value="Histone_H2B"/>
</dbReference>
<gene>
    <name evidence="2" type="ORF">POCTA_138.1.T1090203</name>
</gene>
<name>A0A8S1X074_PAROT</name>
<sequence length="267" mass="31524">MSCISKKTFDDTQNYKKARHVLQRINAEINCQVQFLNQQIKAQDLQRRCLFEADEIIQINHILLYSIPGMQPDKSIQVEFNINIMIHVLPSKLNQLAAFTRKNVILCFKRLIIDSKNKVYQYIYLLIKVDEIITKPNFKTKNLNKSHKKQTTKKKSQETFNCYINKIFRSVHPELSCSRKALRIVNQFTYDIFEKIMQEVKTLLKITIKKTLMARDILTAVRFLFPGELGKHAAHERVRLYQGKKVAELTAILIRKELKQIYIYMLM</sequence>
<accession>A0A8S1X074</accession>
<dbReference type="SMART" id="SM00427">
    <property type="entry name" value="H2B"/>
    <property type="match status" value="1"/>
</dbReference>
<dbReference type="Proteomes" id="UP000683925">
    <property type="component" value="Unassembled WGS sequence"/>
</dbReference>
<proteinExistence type="predicted"/>
<dbReference type="PANTHER" id="PTHR23428">
    <property type="entry name" value="HISTONE H2B"/>
    <property type="match status" value="1"/>
</dbReference>
<organism evidence="2 3">
    <name type="scientific">Paramecium octaurelia</name>
    <dbReference type="NCBI Taxonomy" id="43137"/>
    <lineage>
        <taxon>Eukaryota</taxon>
        <taxon>Sar</taxon>
        <taxon>Alveolata</taxon>
        <taxon>Ciliophora</taxon>
        <taxon>Intramacronucleata</taxon>
        <taxon>Oligohymenophorea</taxon>
        <taxon>Peniculida</taxon>
        <taxon>Parameciidae</taxon>
        <taxon>Paramecium</taxon>
    </lineage>
</organism>
<keyword evidence="3" id="KW-1185">Reference proteome</keyword>
<dbReference type="EMBL" id="CAJJDP010000109">
    <property type="protein sequence ID" value="CAD8195688.1"/>
    <property type="molecule type" value="Genomic_DNA"/>
</dbReference>
<feature type="domain" description="Core Histone H2A/H2B/H3" evidence="1">
    <location>
        <begin position="143"/>
        <end position="222"/>
    </location>
</feature>
<evidence type="ECO:0000313" key="2">
    <source>
        <dbReference type="EMBL" id="CAD8195688.1"/>
    </source>
</evidence>
<dbReference type="Pfam" id="PF00125">
    <property type="entry name" value="Histone"/>
    <property type="match status" value="1"/>
</dbReference>
<dbReference type="GO" id="GO:0000786">
    <property type="term" value="C:nucleosome"/>
    <property type="evidence" value="ECO:0007669"/>
    <property type="project" value="InterPro"/>
</dbReference>